<reference evidence="1 2" key="1">
    <citation type="journal article" date="2016" name="Nat. Commun.">
        <title>Thousands of microbial genomes shed light on interconnected biogeochemical processes in an aquifer system.</title>
        <authorList>
            <person name="Anantharaman K."/>
            <person name="Brown C.T."/>
            <person name="Hug L.A."/>
            <person name="Sharon I."/>
            <person name="Castelle C.J."/>
            <person name="Probst A.J."/>
            <person name="Thomas B.C."/>
            <person name="Singh A."/>
            <person name="Wilkins M.J."/>
            <person name="Karaoz U."/>
            <person name="Brodie E.L."/>
            <person name="Williams K.H."/>
            <person name="Hubbard S.S."/>
            <person name="Banfield J.F."/>
        </authorList>
    </citation>
    <scope>NUCLEOTIDE SEQUENCE [LARGE SCALE GENOMIC DNA]</scope>
</reference>
<evidence type="ECO:0000313" key="1">
    <source>
        <dbReference type="EMBL" id="OGC54920.1"/>
    </source>
</evidence>
<gene>
    <name evidence="1" type="ORF">A3A78_02980</name>
</gene>
<organism evidence="1 2">
    <name type="scientific">candidate division WWE3 bacterium RIFCSPLOWO2_01_FULL_41_18</name>
    <dbReference type="NCBI Taxonomy" id="1802625"/>
    <lineage>
        <taxon>Bacteria</taxon>
        <taxon>Katanobacteria</taxon>
    </lineage>
</organism>
<comment type="caution">
    <text evidence="1">The sequence shown here is derived from an EMBL/GenBank/DDBJ whole genome shotgun (WGS) entry which is preliminary data.</text>
</comment>
<proteinExistence type="predicted"/>
<dbReference type="Proteomes" id="UP000176504">
    <property type="component" value="Unassembled WGS sequence"/>
</dbReference>
<protein>
    <submittedName>
        <fullName evidence="1">Uncharacterized protein</fullName>
    </submittedName>
</protein>
<sequence length="278" mass="31037">MAQHQDNRYHQIKRVLEIHHKKVIKDFSRKHAPLLKKTASKGVSLAGAAVIFSSLLAGAASSDISGTKQPIRSEKKEGSEDERKDINLILKSGNLLTVEKENEIANKLSKNFDLKLSSTLDGNRLNEVYGFIGAEQHLYRWPGDTLSNHDLQRAGIAPLKGAFGYFDNAEQEKYYVAVQLHELPDWNSKWSTLKPWYRYRKVFVYNPDNGKAVVAVIGDSGPSKFTGKTFGGSPEIMEYLQRVDGAQKGKVVILFIEDPDNKVALGPVITNDNLALTR</sequence>
<dbReference type="AlphaFoldDB" id="A0A1F4VD72"/>
<evidence type="ECO:0000313" key="2">
    <source>
        <dbReference type="Proteomes" id="UP000176504"/>
    </source>
</evidence>
<name>A0A1F4VD72_UNCKA</name>
<accession>A0A1F4VD72</accession>
<dbReference type="EMBL" id="MEVI01000003">
    <property type="protein sequence ID" value="OGC54920.1"/>
    <property type="molecule type" value="Genomic_DNA"/>
</dbReference>